<dbReference type="RefSeq" id="WP_108737528.1">
    <property type="nucleotide sequence ID" value="NZ_CP020919.1"/>
</dbReference>
<evidence type="ECO:0000259" key="1">
    <source>
        <dbReference type="Pfam" id="PF08291"/>
    </source>
</evidence>
<gene>
    <name evidence="2" type="ORF">FK004_12520</name>
    <name evidence="3" type="ORF">FK004_19220</name>
</gene>
<keyword evidence="4" id="KW-1185">Reference proteome</keyword>
<dbReference type="SUPFAM" id="SSF55166">
    <property type="entry name" value="Hedgehog/DD-peptidase"/>
    <property type="match status" value="1"/>
</dbReference>
<evidence type="ECO:0000313" key="4">
    <source>
        <dbReference type="Proteomes" id="UP000244677"/>
    </source>
</evidence>
<dbReference type="Gene3D" id="3.30.1380.10">
    <property type="match status" value="1"/>
</dbReference>
<dbReference type="EMBL" id="CP020919">
    <property type="protein sequence ID" value="AWG27195.1"/>
    <property type="molecule type" value="Genomic_DNA"/>
</dbReference>
<evidence type="ECO:0000313" key="3">
    <source>
        <dbReference type="EMBL" id="AWG27195.1"/>
    </source>
</evidence>
<name>A0A2S1LQR5_9FLAO</name>
<dbReference type="EMBL" id="CP020919">
    <property type="protein sequence ID" value="AWG25986.1"/>
    <property type="molecule type" value="Genomic_DNA"/>
</dbReference>
<protein>
    <recommendedName>
        <fullName evidence="1">Peptidase M15A C-terminal domain-containing protein</fullName>
    </recommendedName>
</protein>
<dbReference type="KEGG" id="fki:FK004_12520"/>
<accession>A0A2S1LQR5</accession>
<dbReference type="OrthoDB" id="1494639at2"/>
<dbReference type="InterPro" id="IPR009045">
    <property type="entry name" value="Zn_M74/Hedgehog-like"/>
</dbReference>
<feature type="domain" description="Peptidase M15A C-terminal" evidence="1">
    <location>
        <begin position="6"/>
        <end position="115"/>
    </location>
</feature>
<dbReference type="Proteomes" id="UP000244677">
    <property type="component" value="Chromosome"/>
</dbReference>
<dbReference type="AlphaFoldDB" id="A0A2S1LQR5"/>
<dbReference type="InterPro" id="IPR013230">
    <property type="entry name" value="Peptidase_M15A_C"/>
</dbReference>
<dbReference type="KEGG" id="fki:FK004_19220"/>
<dbReference type="Pfam" id="PF08291">
    <property type="entry name" value="Peptidase_M15_3"/>
    <property type="match status" value="1"/>
</dbReference>
<organism evidence="2 4">
    <name type="scientific">Flavobacterium kingsejongi</name>
    <dbReference type="NCBI Taxonomy" id="1678728"/>
    <lineage>
        <taxon>Bacteria</taxon>
        <taxon>Pseudomonadati</taxon>
        <taxon>Bacteroidota</taxon>
        <taxon>Flavobacteriia</taxon>
        <taxon>Flavobacteriales</taxon>
        <taxon>Flavobacteriaceae</taxon>
        <taxon>Flavobacterium</taxon>
    </lineage>
</organism>
<reference evidence="2 4" key="1">
    <citation type="submission" date="2017-04" db="EMBL/GenBank/DDBJ databases">
        <title>Complete genome sequence of Flavobacterium kingsejong AJ004.</title>
        <authorList>
            <person name="Lee P.C."/>
        </authorList>
    </citation>
    <scope>NUCLEOTIDE SEQUENCE [LARGE SCALE GENOMIC DNA]</scope>
    <source>
        <strain evidence="2 4">AJ004</strain>
    </source>
</reference>
<evidence type="ECO:0000313" key="2">
    <source>
        <dbReference type="EMBL" id="AWG25986.1"/>
    </source>
</evidence>
<sequence length="125" mass="13820">MNLSEHFTLKEFECHDGSVTPKEILPHLIELVANLEVLREDIGVAITINSGYRSPSYNKKIGGALNSQHPKGNAGDIRAKGFTPKQLADRIEKLIASGKMKQGGIGIYKTFTHYDIRGTKARWNG</sequence>
<proteinExistence type="predicted"/>